<dbReference type="OrthoDB" id="2688021at2759"/>
<accession>A0A9P7F2R9</accession>
<dbReference type="AlphaFoldDB" id="A0A9P7F2R9"/>
<gene>
    <name evidence="1" type="ORF">F5147DRAFT_708153</name>
</gene>
<sequence length="89" mass="10055">MQIATTFSHILADLELMHCAPYICLCLQFRRSAPTVWSPTAAYGHLQTLANLIDEWSPVMWWGHKEDGIPYCHAGTSNHPLPDVEMDCV</sequence>
<name>A0A9P7F2R9_9AGAM</name>
<organism evidence="1 2">
    <name type="scientific">Suillus discolor</name>
    <dbReference type="NCBI Taxonomy" id="1912936"/>
    <lineage>
        <taxon>Eukaryota</taxon>
        <taxon>Fungi</taxon>
        <taxon>Dikarya</taxon>
        <taxon>Basidiomycota</taxon>
        <taxon>Agaricomycotina</taxon>
        <taxon>Agaricomycetes</taxon>
        <taxon>Agaricomycetidae</taxon>
        <taxon>Boletales</taxon>
        <taxon>Suillineae</taxon>
        <taxon>Suillaceae</taxon>
        <taxon>Suillus</taxon>
    </lineage>
</organism>
<reference evidence="1" key="1">
    <citation type="journal article" date="2020" name="New Phytol.">
        <title>Comparative genomics reveals dynamic genome evolution in host specialist ectomycorrhizal fungi.</title>
        <authorList>
            <person name="Lofgren L.A."/>
            <person name="Nguyen N.H."/>
            <person name="Vilgalys R."/>
            <person name="Ruytinx J."/>
            <person name="Liao H.L."/>
            <person name="Branco S."/>
            <person name="Kuo A."/>
            <person name="LaButti K."/>
            <person name="Lipzen A."/>
            <person name="Andreopoulos W."/>
            <person name="Pangilinan J."/>
            <person name="Riley R."/>
            <person name="Hundley H."/>
            <person name="Na H."/>
            <person name="Barry K."/>
            <person name="Grigoriev I.V."/>
            <person name="Stajich J.E."/>
            <person name="Kennedy P.G."/>
        </authorList>
    </citation>
    <scope>NUCLEOTIDE SEQUENCE</scope>
    <source>
        <strain evidence="1">FC423</strain>
    </source>
</reference>
<dbReference type="EMBL" id="JABBWM010000049">
    <property type="protein sequence ID" value="KAG2101819.1"/>
    <property type="molecule type" value="Genomic_DNA"/>
</dbReference>
<protein>
    <submittedName>
        <fullName evidence="1">Uncharacterized protein</fullName>
    </submittedName>
</protein>
<comment type="caution">
    <text evidence="1">The sequence shown here is derived from an EMBL/GenBank/DDBJ whole genome shotgun (WGS) entry which is preliminary data.</text>
</comment>
<dbReference type="GeneID" id="64700378"/>
<evidence type="ECO:0000313" key="2">
    <source>
        <dbReference type="Proteomes" id="UP000823399"/>
    </source>
</evidence>
<dbReference type="Proteomes" id="UP000823399">
    <property type="component" value="Unassembled WGS sequence"/>
</dbReference>
<proteinExistence type="predicted"/>
<dbReference type="RefSeq" id="XP_041289984.1">
    <property type="nucleotide sequence ID" value="XM_041438119.1"/>
</dbReference>
<feature type="non-terminal residue" evidence="1">
    <location>
        <position position="89"/>
    </location>
</feature>
<keyword evidence="2" id="KW-1185">Reference proteome</keyword>
<evidence type="ECO:0000313" key="1">
    <source>
        <dbReference type="EMBL" id="KAG2101819.1"/>
    </source>
</evidence>